<dbReference type="EMBL" id="CP020716">
    <property type="protein sequence ID" value="ARJ07598.1"/>
    <property type="molecule type" value="Genomic_DNA"/>
</dbReference>
<gene>
    <name evidence="2" type="ORF">B5808_19590</name>
</gene>
<evidence type="ECO:0000313" key="2">
    <source>
        <dbReference type="EMBL" id="ARJ07598.1"/>
    </source>
</evidence>
<dbReference type="AlphaFoldDB" id="A0A1X9LTF1"/>
<proteinExistence type="predicted"/>
<geneLocation type="plasmid" evidence="2">
    <name>unnamed1</name>
</geneLocation>
<keyword evidence="3" id="KW-1185">Reference proteome</keyword>
<evidence type="ECO:0000256" key="1">
    <source>
        <dbReference type="SAM" id="MobiDB-lite"/>
    </source>
</evidence>
<dbReference type="KEGG" id="cphy:B5808_19590"/>
<name>A0A1X9LTF1_9MICO</name>
<protein>
    <submittedName>
        <fullName evidence="2">Uncharacterized protein</fullName>
    </submittedName>
</protein>
<dbReference type="Proteomes" id="UP000192775">
    <property type="component" value="Plasmid unnamed1"/>
</dbReference>
<feature type="compositionally biased region" description="Basic and acidic residues" evidence="1">
    <location>
        <begin position="73"/>
        <end position="87"/>
    </location>
</feature>
<reference evidence="2 3" key="1">
    <citation type="submission" date="2017-04" db="EMBL/GenBank/DDBJ databases">
        <authorList>
            <person name="Afonso C.L."/>
            <person name="Miller P.J."/>
            <person name="Scott M.A."/>
            <person name="Spackman E."/>
            <person name="Goraichik I."/>
            <person name="Dimitrov K.M."/>
            <person name="Suarez D.L."/>
            <person name="Swayne D.E."/>
        </authorList>
    </citation>
    <scope>NUCLEOTIDE SEQUENCE [LARGE SCALE GENOMIC DNA]</scope>
    <source>
        <strain evidence="3">XA(T)</strain>
        <plasmid evidence="3">Plasmid unnamed1</plasmid>
    </source>
</reference>
<keyword evidence="2" id="KW-0614">Plasmid</keyword>
<sequence>MGSVPERPGSGSGDASDEEGPGDGGCGDQPGPARPLGRALVIRAGRRGGYGARPGVGSRPALNARGSRRRGGVRTEHDRSRRDHIDGLRGGVWDGVAAGGRRVGHR</sequence>
<accession>A0A1X9LTF1</accession>
<organism evidence="2 3">
    <name type="scientific">Cnuibacter physcomitrellae</name>
    <dbReference type="NCBI Taxonomy" id="1619308"/>
    <lineage>
        <taxon>Bacteria</taxon>
        <taxon>Bacillati</taxon>
        <taxon>Actinomycetota</taxon>
        <taxon>Actinomycetes</taxon>
        <taxon>Micrococcales</taxon>
        <taxon>Microbacteriaceae</taxon>
        <taxon>Cnuibacter</taxon>
    </lineage>
</organism>
<evidence type="ECO:0000313" key="3">
    <source>
        <dbReference type="Proteomes" id="UP000192775"/>
    </source>
</evidence>
<feature type="region of interest" description="Disordered" evidence="1">
    <location>
        <begin position="1"/>
        <end position="106"/>
    </location>
</feature>